<gene>
    <name evidence="1" type="ORF">Fcan01_14595</name>
</gene>
<proteinExistence type="predicted"/>
<organism evidence="1 2">
    <name type="scientific">Folsomia candida</name>
    <name type="common">Springtail</name>
    <dbReference type="NCBI Taxonomy" id="158441"/>
    <lineage>
        <taxon>Eukaryota</taxon>
        <taxon>Metazoa</taxon>
        <taxon>Ecdysozoa</taxon>
        <taxon>Arthropoda</taxon>
        <taxon>Hexapoda</taxon>
        <taxon>Collembola</taxon>
        <taxon>Entomobryomorpha</taxon>
        <taxon>Isotomoidea</taxon>
        <taxon>Isotomidae</taxon>
        <taxon>Proisotominae</taxon>
        <taxon>Folsomia</taxon>
    </lineage>
</organism>
<evidence type="ECO:0000313" key="2">
    <source>
        <dbReference type="Proteomes" id="UP000198287"/>
    </source>
</evidence>
<accession>A0A226DZ86</accession>
<sequence length="127" mass="14326">MFVNKVQPPRPKFPPTNFLQPPTNYNYITLALLYAKGKLVCEVLNKMAAGCIPSSTNSWRKSGKWRKLGKDNGNSFLVEWGLAIDDIIDCYYESENERDVSPLPSPTTYFKLSRPELPFTDSPVGGH</sequence>
<name>A0A226DZ86_FOLCA</name>
<dbReference type="Proteomes" id="UP000198287">
    <property type="component" value="Unassembled WGS sequence"/>
</dbReference>
<reference evidence="1 2" key="1">
    <citation type="submission" date="2015-12" db="EMBL/GenBank/DDBJ databases">
        <title>The genome of Folsomia candida.</title>
        <authorList>
            <person name="Faddeeva A."/>
            <person name="Derks M.F."/>
            <person name="Anvar Y."/>
            <person name="Smit S."/>
            <person name="Van Straalen N."/>
            <person name="Roelofs D."/>
        </authorList>
    </citation>
    <scope>NUCLEOTIDE SEQUENCE [LARGE SCALE GENOMIC DNA]</scope>
    <source>
        <strain evidence="1 2">VU population</strain>
        <tissue evidence="1">Whole body</tissue>
    </source>
</reference>
<dbReference type="EMBL" id="LNIX01000008">
    <property type="protein sequence ID" value="OXA50772.1"/>
    <property type="molecule type" value="Genomic_DNA"/>
</dbReference>
<evidence type="ECO:0000313" key="1">
    <source>
        <dbReference type="EMBL" id="OXA50772.1"/>
    </source>
</evidence>
<dbReference type="OrthoDB" id="787137at2759"/>
<keyword evidence="2" id="KW-1185">Reference proteome</keyword>
<dbReference type="AlphaFoldDB" id="A0A226DZ86"/>
<comment type="caution">
    <text evidence="1">The sequence shown here is derived from an EMBL/GenBank/DDBJ whole genome shotgun (WGS) entry which is preliminary data.</text>
</comment>
<protein>
    <submittedName>
        <fullName evidence="1">Uncharacterized protein</fullName>
    </submittedName>
</protein>